<dbReference type="InterPro" id="IPR044992">
    <property type="entry name" value="ChyE-like"/>
</dbReference>
<proteinExistence type="predicted"/>
<evidence type="ECO:0000313" key="2">
    <source>
        <dbReference type="EMBL" id="KAL0483135.1"/>
    </source>
</evidence>
<dbReference type="AlphaFoldDB" id="A0AAW2Z2D8"/>
<dbReference type="PANTHER" id="PTHR42695:SF5">
    <property type="entry name" value="GLUTAMINE AMIDOTRANSFERASE YLR126C-RELATED"/>
    <property type="match status" value="1"/>
</dbReference>
<dbReference type="InterPro" id="IPR017926">
    <property type="entry name" value="GATASE"/>
</dbReference>
<reference evidence="2 3" key="1">
    <citation type="submission" date="2024-03" db="EMBL/GenBank/DDBJ databases">
        <title>The Acrasis kona genome and developmental transcriptomes reveal deep origins of eukaryotic multicellular pathways.</title>
        <authorList>
            <person name="Sheikh S."/>
            <person name="Fu C.-J."/>
            <person name="Brown M.W."/>
            <person name="Baldauf S.L."/>
        </authorList>
    </citation>
    <scope>NUCLEOTIDE SEQUENCE [LARGE SCALE GENOMIC DNA]</scope>
    <source>
        <strain evidence="2 3">ATCC MYA-3509</strain>
    </source>
</reference>
<dbReference type="GO" id="GO:0005829">
    <property type="term" value="C:cytosol"/>
    <property type="evidence" value="ECO:0007669"/>
    <property type="project" value="TreeGrafter"/>
</dbReference>
<dbReference type="InterPro" id="IPR029062">
    <property type="entry name" value="Class_I_gatase-like"/>
</dbReference>
<name>A0AAW2Z2D8_9EUKA</name>
<dbReference type="Gene3D" id="3.40.50.880">
    <property type="match status" value="1"/>
</dbReference>
<dbReference type="SUPFAM" id="SSF52317">
    <property type="entry name" value="Class I glutamine amidotransferase-like"/>
    <property type="match status" value="1"/>
</dbReference>
<keyword evidence="3" id="KW-1185">Reference proteome</keyword>
<comment type="caution">
    <text evidence="2">The sequence shown here is derived from an EMBL/GenBank/DDBJ whole genome shotgun (WGS) entry which is preliminary data.</text>
</comment>
<sequence length="298" mass="34114">MTVQINEQQPKRHLKFCIWDPSNRTHYSGGEMIRTMYNSCSDQDYTISGDVYAVAYNHFPGTPAPKQVTLDEVDHYVEDTNQPNFKVTPYVPNEDLPSAEQVFDYIANNYDGLLIGGSDDSADDDSLPYIPLLVKVLRKVIEHDFPTMGYCIGGQLIARAAHGKKSIHTLEEVTGHHGGEYGFIKYHMTDVARKCPLFEGVKDGFVSTALHNDCFLVEEKEWLLTSALCPHAAFQVHEKKIFGFQFHLDFTKKEGEKFFDLEKMHEKDVKVIMDAEKPDLSTSRKIIRNWIRQYVVKE</sequence>
<feature type="domain" description="Glutamine amidotransferase" evidence="1">
    <location>
        <begin position="99"/>
        <end position="256"/>
    </location>
</feature>
<dbReference type="Pfam" id="PF00117">
    <property type="entry name" value="GATase"/>
    <property type="match status" value="1"/>
</dbReference>
<organism evidence="2 3">
    <name type="scientific">Acrasis kona</name>
    <dbReference type="NCBI Taxonomy" id="1008807"/>
    <lineage>
        <taxon>Eukaryota</taxon>
        <taxon>Discoba</taxon>
        <taxon>Heterolobosea</taxon>
        <taxon>Tetramitia</taxon>
        <taxon>Eutetramitia</taxon>
        <taxon>Acrasidae</taxon>
        <taxon>Acrasis</taxon>
    </lineage>
</organism>
<dbReference type="PROSITE" id="PS51273">
    <property type="entry name" value="GATASE_TYPE_1"/>
    <property type="match status" value="1"/>
</dbReference>
<protein>
    <recommendedName>
        <fullName evidence="1">Glutamine amidotransferase domain-containing protein</fullName>
    </recommendedName>
</protein>
<dbReference type="Proteomes" id="UP001431209">
    <property type="component" value="Unassembled WGS sequence"/>
</dbReference>
<dbReference type="EMBL" id="JAOPGA020000939">
    <property type="protein sequence ID" value="KAL0483135.1"/>
    <property type="molecule type" value="Genomic_DNA"/>
</dbReference>
<dbReference type="PANTHER" id="PTHR42695">
    <property type="entry name" value="GLUTAMINE AMIDOTRANSFERASE YLR126C-RELATED"/>
    <property type="match status" value="1"/>
</dbReference>
<evidence type="ECO:0000313" key="3">
    <source>
        <dbReference type="Proteomes" id="UP001431209"/>
    </source>
</evidence>
<evidence type="ECO:0000259" key="1">
    <source>
        <dbReference type="Pfam" id="PF00117"/>
    </source>
</evidence>
<accession>A0AAW2Z2D8</accession>
<gene>
    <name evidence="2" type="ORF">AKO1_014807</name>
</gene>